<organism evidence="3 4">
    <name type="scientific">Vibrio renipiscarius</name>
    <dbReference type="NCBI Taxonomy" id="1461322"/>
    <lineage>
        <taxon>Bacteria</taxon>
        <taxon>Pseudomonadati</taxon>
        <taxon>Pseudomonadota</taxon>
        <taxon>Gammaproteobacteria</taxon>
        <taxon>Vibrionales</taxon>
        <taxon>Vibrionaceae</taxon>
        <taxon>Vibrio</taxon>
    </lineage>
</organism>
<dbReference type="Proteomes" id="UP000031672">
    <property type="component" value="Unassembled WGS sequence"/>
</dbReference>
<evidence type="ECO:0000256" key="1">
    <source>
        <dbReference type="ARBA" id="ARBA00022849"/>
    </source>
</evidence>
<dbReference type="InterPro" id="IPR023485">
    <property type="entry name" value="Ptyr_pPase"/>
</dbReference>
<gene>
    <name evidence="3" type="ORF">OJ16_15495</name>
</gene>
<dbReference type="PANTHER" id="PTHR43428:SF1">
    <property type="entry name" value="ARSENATE REDUCTASE"/>
    <property type="match status" value="1"/>
</dbReference>
<dbReference type="PANTHER" id="PTHR43428">
    <property type="entry name" value="ARSENATE REDUCTASE"/>
    <property type="match status" value="1"/>
</dbReference>
<protein>
    <recommendedName>
        <fullName evidence="2">HTH arsR-type domain-containing protein</fullName>
    </recommendedName>
</protein>
<evidence type="ECO:0000259" key="2">
    <source>
        <dbReference type="PROSITE" id="PS50987"/>
    </source>
</evidence>
<dbReference type="RefSeq" id="WP_040992153.1">
    <property type="nucleotide sequence ID" value="NZ_JTKH01000024.1"/>
</dbReference>
<dbReference type="EMBL" id="JTKH01000024">
    <property type="protein sequence ID" value="KII76215.1"/>
    <property type="molecule type" value="Genomic_DNA"/>
</dbReference>
<evidence type="ECO:0000313" key="3">
    <source>
        <dbReference type="EMBL" id="KII76215.1"/>
    </source>
</evidence>
<proteinExistence type="predicted"/>
<dbReference type="GO" id="GO:0003700">
    <property type="term" value="F:DNA-binding transcription factor activity"/>
    <property type="evidence" value="ECO:0007669"/>
    <property type="project" value="InterPro"/>
</dbReference>
<accession>A0A0C2NIN4</accession>
<dbReference type="CDD" id="cd00090">
    <property type="entry name" value="HTH_ARSR"/>
    <property type="match status" value="1"/>
</dbReference>
<dbReference type="PROSITE" id="PS50987">
    <property type="entry name" value="HTH_ARSR_2"/>
    <property type="match status" value="1"/>
</dbReference>
<accession>A0A0C2K8B6</accession>
<dbReference type="Pfam" id="PF01451">
    <property type="entry name" value="LMWPc"/>
    <property type="match status" value="1"/>
</dbReference>
<dbReference type="Gene3D" id="1.10.10.10">
    <property type="entry name" value="Winged helix-like DNA-binding domain superfamily/Winged helix DNA-binding domain"/>
    <property type="match status" value="1"/>
</dbReference>
<evidence type="ECO:0000313" key="4">
    <source>
        <dbReference type="Proteomes" id="UP000031672"/>
    </source>
</evidence>
<dbReference type="CDD" id="cd16345">
    <property type="entry name" value="LMWP_ArsC"/>
    <property type="match status" value="1"/>
</dbReference>
<dbReference type="NCBIfam" id="NF033788">
    <property type="entry name" value="HTH_metalloreg"/>
    <property type="match status" value="1"/>
</dbReference>
<dbReference type="GO" id="GO:0046685">
    <property type="term" value="P:response to arsenic-containing substance"/>
    <property type="evidence" value="ECO:0007669"/>
    <property type="project" value="UniProtKB-KW"/>
</dbReference>
<sequence>MKKRILFVCTGNSARSQLAEAIVNRDYSDEFEAFSAGSSPKDIDPRTIKTLQEHGYSIENMKSKPLDAFSGSEFDYLITLCASAYTECATIPGVTETISWDISQPKLKAVNDSFELTFTEIEKRIHLFSIVHSDHPESEFDSVAFFKSLADKTRMMILALLYIEKELSVSELANALQEPQPTISRALAQFRKSGLLQDRRQGLWVYYSISSAVPHWATVVLDQAIIANHVKLQAIIKLLNSNERPKIEHL</sequence>
<dbReference type="InterPro" id="IPR036196">
    <property type="entry name" value="Ptyr_pPase_sf"/>
</dbReference>
<keyword evidence="4" id="KW-1185">Reference proteome</keyword>
<name>A0A0C2NIN4_9VIBR</name>
<dbReference type="InterPro" id="IPR011991">
    <property type="entry name" value="ArsR-like_HTH"/>
</dbReference>
<dbReference type="SUPFAM" id="SSF52788">
    <property type="entry name" value="Phosphotyrosine protein phosphatases I"/>
    <property type="match status" value="1"/>
</dbReference>
<comment type="caution">
    <text evidence="3">The sequence shown here is derived from an EMBL/GenBank/DDBJ whole genome shotgun (WGS) entry which is preliminary data.</text>
</comment>
<dbReference type="OrthoDB" id="9793058at2"/>
<dbReference type="SMART" id="SM00226">
    <property type="entry name" value="LMWPc"/>
    <property type="match status" value="1"/>
</dbReference>
<dbReference type="SUPFAM" id="SSF46785">
    <property type="entry name" value="Winged helix' DNA-binding domain"/>
    <property type="match status" value="1"/>
</dbReference>
<dbReference type="SMART" id="SM00418">
    <property type="entry name" value="HTH_ARSR"/>
    <property type="match status" value="1"/>
</dbReference>
<dbReference type="InterPro" id="IPR036388">
    <property type="entry name" value="WH-like_DNA-bd_sf"/>
</dbReference>
<reference evidence="3 4" key="1">
    <citation type="submission" date="2014-11" db="EMBL/GenBank/DDBJ databases">
        <title>Draft Genome Sequence of Vibrio piscirenalis strains CECT 8603T and CECT 8604, two marine Gammaproteobacterium isolated from cultured gilthead sea bream (Sparus aurata).</title>
        <authorList>
            <person name="Arahal D.R."/>
            <person name="Rodrigo-Torres L."/>
            <person name="Lucena T."/>
            <person name="Pujalte M.J."/>
        </authorList>
    </citation>
    <scope>NUCLEOTIDE SEQUENCE [LARGE SCALE GENOMIC DNA]</scope>
    <source>
        <strain evidence="3 4">DCR 1-4-2</strain>
    </source>
</reference>
<dbReference type="InterPro" id="IPR001845">
    <property type="entry name" value="HTH_ArsR_DNA-bd_dom"/>
</dbReference>
<dbReference type="InterPro" id="IPR036390">
    <property type="entry name" value="WH_DNA-bd_sf"/>
</dbReference>
<dbReference type="AlphaFoldDB" id="A0A0C2NIN4"/>
<dbReference type="Pfam" id="PF12840">
    <property type="entry name" value="HTH_20"/>
    <property type="match status" value="1"/>
</dbReference>
<dbReference type="STRING" id="1461322.OJ16_15495"/>
<dbReference type="Gene3D" id="3.40.50.2300">
    <property type="match status" value="1"/>
</dbReference>
<keyword evidence="1" id="KW-0059">Arsenical resistance</keyword>
<dbReference type="PRINTS" id="PR00778">
    <property type="entry name" value="HTHARSR"/>
</dbReference>
<feature type="domain" description="HTH arsR-type" evidence="2">
    <location>
        <begin position="134"/>
        <end position="231"/>
    </location>
</feature>